<proteinExistence type="predicted"/>
<comment type="caution">
    <text evidence="7">The sequence shown here is derived from an EMBL/GenBank/DDBJ whole genome shotgun (WGS) entry which is preliminary data.</text>
</comment>
<evidence type="ECO:0000313" key="8">
    <source>
        <dbReference type="Proteomes" id="UP001589718"/>
    </source>
</evidence>
<dbReference type="InterPro" id="IPR050087">
    <property type="entry name" value="AON_synthase_class-II"/>
</dbReference>
<sequence length="397" mass="42212">MSGELSFLQDRLQAWGIRQASWGGPLYRGRATPGRADLALLSNDYLALGGHPVVVEAQIASLRAYGNGALMSGAFTGDTDPLRHLEADLADWLDAPAVMLCQSGWAANVGLIQAICPPGAPVYVDELAHASLWEGISAATAVARPFLHNDTENLERLIRQYGPGLIAFDTLYSVTGDLCPLRDLTALAARTGCELVADESHALGVIGRQGTGLVPALGLTDRIAYRTASLAKAFAGRAGLIACPEEIAGYLPYHSLGAVFSSTLLPHDVAGLAAALRVLREADDRRERLDHNARVLREGLTELGYNVTPSESQIIPLQPGTEHGVRVLQQALDARGVFGAAFVPPSVPNRRCVQRLSVHCELTAADLDRVLEGCAAVRDEVGLAAWKSTRRLAAALP</sequence>
<dbReference type="Pfam" id="PF00155">
    <property type="entry name" value="Aminotran_1_2"/>
    <property type="match status" value="1"/>
</dbReference>
<accession>A0ABV5PKM2</accession>
<dbReference type="RefSeq" id="WP_345218816.1">
    <property type="nucleotide sequence ID" value="NZ_BAAAXE010000001.1"/>
</dbReference>
<dbReference type="InterPro" id="IPR015424">
    <property type="entry name" value="PyrdxlP-dep_Trfase"/>
</dbReference>
<comment type="cofactor">
    <cofactor evidence="1">
        <name>pyridoxal 5'-phosphate</name>
        <dbReference type="ChEBI" id="CHEBI:597326"/>
    </cofactor>
</comment>
<keyword evidence="3" id="KW-0808">Transferase</keyword>
<dbReference type="Gene3D" id="3.40.640.10">
    <property type="entry name" value="Type I PLP-dependent aspartate aminotransferase-like (Major domain)"/>
    <property type="match status" value="1"/>
</dbReference>
<dbReference type="InterPro" id="IPR015421">
    <property type="entry name" value="PyrdxlP-dep_Trfase_major"/>
</dbReference>
<evidence type="ECO:0000256" key="5">
    <source>
        <dbReference type="ARBA" id="ARBA00047715"/>
    </source>
</evidence>
<feature type="domain" description="Aminotransferase class I/classII large" evidence="6">
    <location>
        <begin position="40"/>
        <end position="372"/>
    </location>
</feature>
<dbReference type="EC" id="2.3.1.47" evidence="2"/>
<gene>
    <name evidence="7" type="primary">cqsA</name>
    <name evidence="7" type="ORF">ACFFTU_27885</name>
</gene>
<dbReference type="Proteomes" id="UP001589718">
    <property type="component" value="Unassembled WGS sequence"/>
</dbReference>
<reference evidence="7 8" key="1">
    <citation type="submission" date="2024-09" db="EMBL/GenBank/DDBJ databases">
        <authorList>
            <person name="Sun Q."/>
            <person name="Mori K."/>
        </authorList>
    </citation>
    <scope>NUCLEOTIDE SEQUENCE [LARGE SCALE GENOMIC DNA]</scope>
    <source>
        <strain evidence="7 8">JCM 4362</strain>
    </source>
</reference>
<dbReference type="InterPro" id="IPR015422">
    <property type="entry name" value="PyrdxlP-dep_Trfase_small"/>
</dbReference>
<dbReference type="Gene3D" id="3.90.1150.10">
    <property type="entry name" value="Aspartate Aminotransferase, domain 1"/>
    <property type="match status" value="1"/>
</dbReference>
<name>A0ABV5PKM2_STRCM</name>
<dbReference type="NCBIfam" id="NF005526">
    <property type="entry name" value="PRK07179.1"/>
    <property type="match status" value="1"/>
</dbReference>
<dbReference type="PANTHER" id="PTHR13693">
    <property type="entry name" value="CLASS II AMINOTRANSFERASE/8-AMINO-7-OXONONANOATE SYNTHASE"/>
    <property type="match status" value="1"/>
</dbReference>
<evidence type="ECO:0000256" key="3">
    <source>
        <dbReference type="ARBA" id="ARBA00022679"/>
    </source>
</evidence>
<dbReference type="EMBL" id="JBHMCR010000019">
    <property type="protein sequence ID" value="MFB9523772.1"/>
    <property type="molecule type" value="Genomic_DNA"/>
</dbReference>
<keyword evidence="8" id="KW-1185">Reference proteome</keyword>
<dbReference type="SUPFAM" id="SSF53383">
    <property type="entry name" value="PLP-dependent transferases"/>
    <property type="match status" value="1"/>
</dbReference>
<dbReference type="InterPro" id="IPR004839">
    <property type="entry name" value="Aminotransferase_I/II_large"/>
</dbReference>
<comment type="catalytic activity">
    <reaction evidence="5">
        <text>6-carboxyhexanoyl-[ACP] + L-alanine + H(+) = (8S)-8-amino-7-oxononanoate + holo-[ACP] + CO2</text>
        <dbReference type="Rhea" id="RHEA:42288"/>
        <dbReference type="Rhea" id="RHEA-COMP:9685"/>
        <dbReference type="Rhea" id="RHEA-COMP:9955"/>
        <dbReference type="ChEBI" id="CHEBI:15378"/>
        <dbReference type="ChEBI" id="CHEBI:16526"/>
        <dbReference type="ChEBI" id="CHEBI:57972"/>
        <dbReference type="ChEBI" id="CHEBI:64479"/>
        <dbReference type="ChEBI" id="CHEBI:78846"/>
        <dbReference type="ChEBI" id="CHEBI:149468"/>
        <dbReference type="EC" id="2.3.1.47"/>
    </reaction>
</comment>
<evidence type="ECO:0000256" key="2">
    <source>
        <dbReference type="ARBA" id="ARBA00013187"/>
    </source>
</evidence>
<keyword evidence="4" id="KW-0663">Pyridoxal phosphate</keyword>
<protein>
    <recommendedName>
        <fullName evidence="2">8-amino-7-oxononanoate synthase</fullName>
        <ecNumber evidence="2">2.3.1.47</ecNumber>
    </recommendedName>
</protein>
<organism evidence="7 8">
    <name type="scientific">Streptomyces cremeus</name>
    <dbReference type="NCBI Taxonomy" id="66881"/>
    <lineage>
        <taxon>Bacteria</taxon>
        <taxon>Bacillati</taxon>
        <taxon>Actinomycetota</taxon>
        <taxon>Actinomycetes</taxon>
        <taxon>Kitasatosporales</taxon>
        <taxon>Streptomycetaceae</taxon>
        <taxon>Streptomyces</taxon>
    </lineage>
</organism>
<evidence type="ECO:0000256" key="4">
    <source>
        <dbReference type="ARBA" id="ARBA00022898"/>
    </source>
</evidence>
<dbReference type="PANTHER" id="PTHR13693:SF100">
    <property type="entry name" value="8-AMINO-7-OXONONANOATE SYNTHASE"/>
    <property type="match status" value="1"/>
</dbReference>
<evidence type="ECO:0000313" key="7">
    <source>
        <dbReference type="EMBL" id="MFB9523772.1"/>
    </source>
</evidence>
<evidence type="ECO:0000259" key="6">
    <source>
        <dbReference type="Pfam" id="PF00155"/>
    </source>
</evidence>
<evidence type="ECO:0000256" key="1">
    <source>
        <dbReference type="ARBA" id="ARBA00001933"/>
    </source>
</evidence>